<evidence type="ECO:0000256" key="16">
    <source>
        <dbReference type="RuleBase" id="RU003945"/>
    </source>
</evidence>
<dbReference type="EMBL" id="JACHIR010000001">
    <property type="protein sequence ID" value="MBB5892649.1"/>
    <property type="molecule type" value="Genomic_DNA"/>
</dbReference>
<gene>
    <name evidence="20" type="ORF">BJ998_003845</name>
</gene>
<evidence type="ECO:0000256" key="8">
    <source>
        <dbReference type="ARBA" id="ARBA00022989"/>
    </source>
</evidence>
<evidence type="ECO:0000256" key="6">
    <source>
        <dbReference type="ARBA" id="ARBA00022692"/>
    </source>
</evidence>
<keyword evidence="4" id="KW-0813">Transport</keyword>
<feature type="compositionally biased region" description="Polar residues" evidence="17">
    <location>
        <begin position="324"/>
        <end position="342"/>
    </location>
</feature>
<evidence type="ECO:0000256" key="11">
    <source>
        <dbReference type="ARBA" id="ARBA00025034"/>
    </source>
</evidence>
<dbReference type="PANTHER" id="PTHR12428:SF65">
    <property type="entry name" value="CYTOCHROME C OXIDASE ASSEMBLY PROTEIN COX18, MITOCHONDRIAL"/>
    <property type="match status" value="1"/>
</dbReference>
<comment type="similarity">
    <text evidence="2">Belongs to the OXA1/ALB3/YidC family. Type 1 subfamily.</text>
</comment>
<evidence type="ECO:0000256" key="14">
    <source>
        <dbReference type="ARBA" id="ARBA00033245"/>
    </source>
</evidence>
<sequence length="363" mass="39959">MLNFIYYPVSGILWVWHKVFGAIFGDGAFGGAASWALSVVFLVFTLRVILFKPFVAQVKSMRKMAEFQPEIKKLQKKYANDKQKLAAEMQKLQSEHGVNPLAGCLPILLQAPVFIGLNHVLRSFNRPGLSYDQNIKIANYWIPTEDVQSFLQARLFGAPLSSYIAMADNELNAFVPHVGRLDVILVSIPLMIVASIATHLTARHNVARQTAAVTANPQTAMMNKLTLYLFPLGVLAFGAFLQIGLLFYWLSNNAWTLGQQYFVYHRIDREEAEAKAKKVEQRNNLAPKPGQKPMQQVRKVGKSAEPADTTDAAETASAESESTGNGSSAPANGSAVNGSGDASTKIPGLAPDRARKKQSRKRR</sequence>
<dbReference type="Pfam" id="PF02096">
    <property type="entry name" value="60KD_IMP"/>
    <property type="match status" value="1"/>
</dbReference>
<evidence type="ECO:0000256" key="7">
    <source>
        <dbReference type="ARBA" id="ARBA00022927"/>
    </source>
</evidence>
<dbReference type="NCBIfam" id="NF002899">
    <property type="entry name" value="PRK03449.1"/>
    <property type="match status" value="1"/>
</dbReference>
<feature type="region of interest" description="Disordered" evidence="17">
    <location>
        <begin position="278"/>
        <end position="363"/>
    </location>
</feature>
<comment type="subcellular location">
    <subcellularLocation>
        <location evidence="1">Cell membrane</location>
        <topology evidence="1">Multi-pass membrane protein</topology>
    </subcellularLocation>
    <subcellularLocation>
        <location evidence="16">Membrane</location>
        <topology evidence="16">Multi-pass membrane protein</topology>
    </subcellularLocation>
</comment>
<evidence type="ECO:0000313" key="21">
    <source>
        <dbReference type="Proteomes" id="UP000585638"/>
    </source>
</evidence>
<protein>
    <recommendedName>
        <fullName evidence="3">Membrane protein insertase YidC</fullName>
    </recommendedName>
    <alternativeName>
        <fullName evidence="15">Foldase YidC</fullName>
    </alternativeName>
    <alternativeName>
        <fullName evidence="14">Membrane integrase YidC</fullName>
    </alternativeName>
    <alternativeName>
        <fullName evidence="13">Membrane protein YidC</fullName>
    </alternativeName>
</protein>
<comment type="caution">
    <text evidence="20">The sequence shown here is derived from an EMBL/GenBank/DDBJ whole genome shotgun (WGS) entry which is preliminary data.</text>
</comment>
<evidence type="ECO:0000256" key="10">
    <source>
        <dbReference type="ARBA" id="ARBA00023186"/>
    </source>
</evidence>
<dbReference type="AlphaFoldDB" id="A0A7W9KHF9"/>
<dbReference type="GO" id="GO:0051205">
    <property type="term" value="P:protein insertion into membrane"/>
    <property type="evidence" value="ECO:0007669"/>
    <property type="project" value="TreeGrafter"/>
</dbReference>
<evidence type="ECO:0000256" key="18">
    <source>
        <dbReference type="SAM" id="Phobius"/>
    </source>
</evidence>
<keyword evidence="21" id="KW-1185">Reference proteome</keyword>
<name>A0A7W9KHF9_9PSEU</name>
<reference evidence="20 21" key="1">
    <citation type="submission" date="2020-08" db="EMBL/GenBank/DDBJ databases">
        <title>Sequencing the genomes of 1000 actinobacteria strains.</title>
        <authorList>
            <person name="Klenk H.-P."/>
        </authorList>
    </citation>
    <scope>NUCLEOTIDE SEQUENCE [LARGE SCALE GENOMIC DNA]</scope>
    <source>
        <strain evidence="20 21">DSM 43851</strain>
    </source>
</reference>
<dbReference type="InterPro" id="IPR001708">
    <property type="entry name" value="YidC/ALB3/OXA1/COX18"/>
</dbReference>
<feature type="compositionally biased region" description="Basic residues" evidence="17">
    <location>
        <begin position="354"/>
        <end position="363"/>
    </location>
</feature>
<keyword evidence="7" id="KW-0653">Protein transport</keyword>
<evidence type="ECO:0000256" key="1">
    <source>
        <dbReference type="ARBA" id="ARBA00004651"/>
    </source>
</evidence>
<keyword evidence="8 18" id="KW-1133">Transmembrane helix</keyword>
<dbReference type="NCBIfam" id="TIGR03592">
    <property type="entry name" value="yidC_oxa1_cterm"/>
    <property type="match status" value="1"/>
</dbReference>
<keyword evidence="9 18" id="KW-0472">Membrane</keyword>
<dbReference type="InterPro" id="IPR047196">
    <property type="entry name" value="YidC_ALB_C"/>
</dbReference>
<keyword evidence="10" id="KW-0143">Chaperone</keyword>
<dbReference type="InterPro" id="IPR028055">
    <property type="entry name" value="YidC/Oxa/ALB_C"/>
</dbReference>
<comment type="subunit">
    <text evidence="12">Interacts with the Sec translocase complex via SecD. Specifically interacts with transmembrane segments of nascent integral membrane proteins during membrane integration.</text>
</comment>
<evidence type="ECO:0000313" key="20">
    <source>
        <dbReference type="EMBL" id="MBB5892649.1"/>
    </source>
</evidence>
<evidence type="ECO:0000256" key="13">
    <source>
        <dbReference type="ARBA" id="ARBA00031538"/>
    </source>
</evidence>
<proteinExistence type="inferred from homology"/>
<keyword evidence="6 16" id="KW-0812">Transmembrane</keyword>
<feature type="compositionally biased region" description="Low complexity" evidence="17">
    <location>
        <begin position="303"/>
        <end position="323"/>
    </location>
</feature>
<keyword evidence="5" id="KW-1003">Cell membrane</keyword>
<comment type="function">
    <text evidence="11">Required for the insertion and/or proper folding and/or complex formation of integral membrane proteins into the membrane. Involved in integration of membrane proteins that insert both dependently and independently of the Sec translocase complex, as well as at least some lipoproteins. Aids folding of multispanning membrane proteins.</text>
</comment>
<feature type="transmembrane region" description="Helical" evidence="18">
    <location>
        <begin position="35"/>
        <end position="55"/>
    </location>
</feature>
<evidence type="ECO:0000256" key="3">
    <source>
        <dbReference type="ARBA" id="ARBA00015325"/>
    </source>
</evidence>
<dbReference type="GO" id="GO:0005886">
    <property type="term" value="C:plasma membrane"/>
    <property type="evidence" value="ECO:0007669"/>
    <property type="project" value="UniProtKB-SubCell"/>
</dbReference>
<dbReference type="Proteomes" id="UP000585638">
    <property type="component" value="Unassembled WGS sequence"/>
</dbReference>
<evidence type="ECO:0000259" key="19">
    <source>
        <dbReference type="Pfam" id="PF02096"/>
    </source>
</evidence>
<dbReference type="RefSeq" id="WP_184863524.1">
    <property type="nucleotide sequence ID" value="NZ_BAAAWY010000001.1"/>
</dbReference>
<feature type="transmembrane region" description="Helical" evidence="18">
    <location>
        <begin position="227"/>
        <end position="250"/>
    </location>
</feature>
<evidence type="ECO:0000256" key="17">
    <source>
        <dbReference type="SAM" id="MobiDB-lite"/>
    </source>
</evidence>
<feature type="domain" description="Membrane insertase YidC/Oxa/ALB C-terminal" evidence="19">
    <location>
        <begin position="35"/>
        <end position="264"/>
    </location>
</feature>
<dbReference type="GO" id="GO:0032977">
    <property type="term" value="F:membrane insertase activity"/>
    <property type="evidence" value="ECO:0007669"/>
    <property type="project" value="InterPro"/>
</dbReference>
<evidence type="ECO:0000256" key="5">
    <source>
        <dbReference type="ARBA" id="ARBA00022475"/>
    </source>
</evidence>
<organism evidence="20 21">
    <name type="scientific">Kutzneria kofuensis</name>
    <dbReference type="NCBI Taxonomy" id="103725"/>
    <lineage>
        <taxon>Bacteria</taxon>
        <taxon>Bacillati</taxon>
        <taxon>Actinomycetota</taxon>
        <taxon>Actinomycetes</taxon>
        <taxon>Pseudonocardiales</taxon>
        <taxon>Pseudonocardiaceae</taxon>
        <taxon>Kutzneria</taxon>
    </lineage>
</organism>
<evidence type="ECO:0000256" key="9">
    <source>
        <dbReference type="ARBA" id="ARBA00023136"/>
    </source>
</evidence>
<evidence type="ECO:0000256" key="15">
    <source>
        <dbReference type="ARBA" id="ARBA00033342"/>
    </source>
</evidence>
<dbReference type="GO" id="GO:0015031">
    <property type="term" value="P:protein transport"/>
    <property type="evidence" value="ECO:0007669"/>
    <property type="project" value="UniProtKB-KW"/>
</dbReference>
<dbReference type="PANTHER" id="PTHR12428">
    <property type="entry name" value="OXA1"/>
    <property type="match status" value="1"/>
</dbReference>
<dbReference type="CDD" id="cd20070">
    <property type="entry name" value="5TM_YidC_Alb3"/>
    <property type="match status" value="1"/>
</dbReference>
<accession>A0A7W9KHF9</accession>
<evidence type="ECO:0000256" key="12">
    <source>
        <dbReference type="ARBA" id="ARBA00026028"/>
    </source>
</evidence>
<evidence type="ECO:0000256" key="2">
    <source>
        <dbReference type="ARBA" id="ARBA00010527"/>
    </source>
</evidence>
<evidence type="ECO:0000256" key="4">
    <source>
        <dbReference type="ARBA" id="ARBA00022448"/>
    </source>
</evidence>